<gene>
    <name evidence="5" type="primary">nolR</name>
    <name evidence="5" type="ORF">GCM10011322_30350</name>
</gene>
<comment type="caution">
    <text evidence="5">The sequence shown here is derived from an EMBL/GenBank/DDBJ whole genome shotgun (WGS) entry which is preliminary data.</text>
</comment>
<dbReference type="PANTHER" id="PTHR43132">
    <property type="entry name" value="ARSENICAL RESISTANCE OPERON REPRESSOR ARSR-RELATED"/>
    <property type="match status" value="1"/>
</dbReference>
<dbReference type="PANTHER" id="PTHR43132:SF2">
    <property type="entry name" value="ARSENICAL RESISTANCE OPERON REPRESSOR ARSR-RELATED"/>
    <property type="match status" value="1"/>
</dbReference>
<evidence type="ECO:0000259" key="4">
    <source>
        <dbReference type="PROSITE" id="PS50987"/>
    </source>
</evidence>
<protein>
    <submittedName>
        <fullName evidence="5">Transcriptional regulator</fullName>
    </submittedName>
</protein>
<feature type="domain" description="HTH arsR-type" evidence="4">
    <location>
        <begin position="10"/>
        <end position="101"/>
    </location>
</feature>
<proteinExistence type="predicted"/>
<dbReference type="InterPro" id="IPR036390">
    <property type="entry name" value="WH_DNA-bd_sf"/>
</dbReference>
<dbReference type="AlphaFoldDB" id="A0A917QB60"/>
<dbReference type="SUPFAM" id="SSF46785">
    <property type="entry name" value="Winged helix' DNA-binding domain"/>
    <property type="match status" value="1"/>
</dbReference>
<dbReference type="GO" id="GO:0003677">
    <property type="term" value="F:DNA binding"/>
    <property type="evidence" value="ECO:0007669"/>
    <property type="project" value="UniProtKB-KW"/>
</dbReference>
<dbReference type="EMBL" id="BMMF01000009">
    <property type="protein sequence ID" value="GGK41139.1"/>
    <property type="molecule type" value="Genomic_DNA"/>
</dbReference>
<evidence type="ECO:0000256" key="3">
    <source>
        <dbReference type="ARBA" id="ARBA00023163"/>
    </source>
</evidence>
<dbReference type="GO" id="GO:0003700">
    <property type="term" value="F:DNA-binding transcription factor activity"/>
    <property type="evidence" value="ECO:0007669"/>
    <property type="project" value="InterPro"/>
</dbReference>
<dbReference type="Gene3D" id="1.10.10.10">
    <property type="entry name" value="Winged helix-like DNA-binding domain superfamily/Winged helix DNA-binding domain"/>
    <property type="match status" value="1"/>
</dbReference>
<dbReference type="InterPro" id="IPR001845">
    <property type="entry name" value="HTH_ArsR_DNA-bd_dom"/>
</dbReference>
<evidence type="ECO:0000313" key="5">
    <source>
        <dbReference type="EMBL" id="GGK41139.1"/>
    </source>
</evidence>
<keyword evidence="3" id="KW-0804">Transcription</keyword>
<dbReference type="PRINTS" id="PR00778">
    <property type="entry name" value="HTHARSR"/>
</dbReference>
<dbReference type="NCBIfam" id="NF033788">
    <property type="entry name" value="HTH_metalloreg"/>
    <property type="match status" value="1"/>
</dbReference>
<dbReference type="InterPro" id="IPR036388">
    <property type="entry name" value="WH-like_DNA-bd_sf"/>
</dbReference>
<dbReference type="SMART" id="SM00418">
    <property type="entry name" value="HTH_ARSR"/>
    <property type="match status" value="1"/>
</dbReference>
<organism evidence="5 6">
    <name type="scientific">Salinarimonas ramus</name>
    <dbReference type="NCBI Taxonomy" id="690164"/>
    <lineage>
        <taxon>Bacteria</taxon>
        <taxon>Pseudomonadati</taxon>
        <taxon>Pseudomonadota</taxon>
        <taxon>Alphaproteobacteria</taxon>
        <taxon>Hyphomicrobiales</taxon>
        <taxon>Salinarimonadaceae</taxon>
        <taxon>Salinarimonas</taxon>
    </lineage>
</organism>
<evidence type="ECO:0000256" key="1">
    <source>
        <dbReference type="ARBA" id="ARBA00023015"/>
    </source>
</evidence>
<dbReference type="CDD" id="cd00090">
    <property type="entry name" value="HTH_ARSR"/>
    <property type="match status" value="1"/>
</dbReference>
<dbReference type="Proteomes" id="UP000600449">
    <property type="component" value="Unassembled WGS sequence"/>
</dbReference>
<accession>A0A917QB60</accession>
<reference evidence="5 6" key="1">
    <citation type="journal article" date="2014" name="Int. J. Syst. Evol. Microbiol.">
        <title>Complete genome sequence of Corynebacterium casei LMG S-19264T (=DSM 44701T), isolated from a smear-ripened cheese.</title>
        <authorList>
            <consortium name="US DOE Joint Genome Institute (JGI-PGF)"/>
            <person name="Walter F."/>
            <person name="Albersmeier A."/>
            <person name="Kalinowski J."/>
            <person name="Ruckert C."/>
        </authorList>
    </citation>
    <scope>NUCLEOTIDE SEQUENCE [LARGE SCALE GENOMIC DNA]</scope>
    <source>
        <strain evidence="5 6">CGMCC 1.9161</strain>
    </source>
</reference>
<dbReference type="InterPro" id="IPR011991">
    <property type="entry name" value="ArsR-like_HTH"/>
</dbReference>
<dbReference type="Pfam" id="PF01022">
    <property type="entry name" value="HTH_5"/>
    <property type="match status" value="1"/>
</dbReference>
<evidence type="ECO:0000256" key="2">
    <source>
        <dbReference type="ARBA" id="ARBA00023125"/>
    </source>
</evidence>
<dbReference type="InterPro" id="IPR051011">
    <property type="entry name" value="Metal_resp_trans_reg"/>
</dbReference>
<dbReference type="RefSeq" id="WP_244645487.1">
    <property type="nucleotide sequence ID" value="NZ_BMMF01000009.1"/>
</dbReference>
<keyword evidence="6" id="KW-1185">Reference proteome</keyword>
<evidence type="ECO:0000313" key="6">
    <source>
        <dbReference type="Proteomes" id="UP000600449"/>
    </source>
</evidence>
<name>A0A917QB60_9HYPH</name>
<sequence>MATTDDLTALAPKAEEVAELLSALAHSKRLMAMCRMMDEEVSVGVLAESVGLGQSALSQHLSKLRALGLVTTRREGQTIYYRLASPEARELIGTLYRLYCT</sequence>
<keyword evidence="2" id="KW-0238">DNA-binding</keyword>
<keyword evidence="1" id="KW-0805">Transcription regulation</keyword>
<dbReference type="PROSITE" id="PS50987">
    <property type="entry name" value="HTH_ARSR_2"/>
    <property type="match status" value="1"/>
</dbReference>